<evidence type="ECO:0000313" key="1">
    <source>
        <dbReference type="EMBL" id="GAF86649.1"/>
    </source>
</evidence>
<sequence>MPTTGEKPGKGRYVCVACGEDLHLNDDTDTLPPCAKCHGTEFRRG</sequence>
<reference evidence="1" key="1">
    <citation type="journal article" date="2014" name="Front. Microbiol.">
        <title>High frequency of phylogenetically diverse reductive dehalogenase-homologous genes in deep subseafloor sedimentary metagenomes.</title>
        <authorList>
            <person name="Kawai M."/>
            <person name="Futagami T."/>
            <person name="Toyoda A."/>
            <person name="Takaki Y."/>
            <person name="Nishi S."/>
            <person name="Hori S."/>
            <person name="Arai W."/>
            <person name="Tsubouchi T."/>
            <person name="Morono Y."/>
            <person name="Uchiyama I."/>
            <person name="Ito T."/>
            <person name="Fujiyama A."/>
            <person name="Inagaki F."/>
            <person name="Takami H."/>
        </authorList>
    </citation>
    <scope>NUCLEOTIDE SEQUENCE</scope>
    <source>
        <strain evidence="1">Expedition CK06-06</strain>
    </source>
</reference>
<proteinExistence type="predicted"/>
<organism evidence="1">
    <name type="scientific">marine sediment metagenome</name>
    <dbReference type="NCBI Taxonomy" id="412755"/>
    <lineage>
        <taxon>unclassified sequences</taxon>
        <taxon>metagenomes</taxon>
        <taxon>ecological metagenomes</taxon>
    </lineage>
</organism>
<dbReference type="AlphaFoldDB" id="X0T097"/>
<accession>X0T097</accession>
<dbReference type="EMBL" id="BARS01018993">
    <property type="protein sequence ID" value="GAF86649.1"/>
    <property type="molecule type" value="Genomic_DNA"/>
</dbReference>
<dbReference type="Pfam" id="PF07295">
    <property type="entry name" value="DUF1451"/>
    <property type="match status" value="1"/>
</dbReference>
<comment type="caution">
    <text evidence="1">The sequence shown here is derived from an EMBL/GenBank/DDBJ whole genome shotgun (WGS) entry which is preliminary data.</text>
</comment>
<gene>
    <name evidence="1" type="ORF">S01H1_30830</name>
</gene>
<dbReference type="InterPro" id="IPR009912">
    <property type="entry name" value="DUF1451"/>
</dbReference>
<evidence type="ECO:0008006" key="2">
    <source>
        <dbReference type="Google" id="ProtNLM"/>
    </source>
</evidence>
<protein>
    <recommendedName>
        <fullName evidence="2">Rubredoxin-like domain-containing protein</fullName>
    </recommendedName>
</protein>
<name>X0T097_9ZZZZ</name>